<proteinExistence type="predicted"/>
<evidence type="ECO:0000313" key="2">
    <source>
        <dbReference type="Proteomes" id="UP000216605"/>
    </source>
</evidence>
<organism evidence="1 2">
    <name type="scientific">Flavobacterium cyanobacteriorum</name>
    <dbReference type="NCBI Taxonomy" id="2022802"/>
    <lineage>
        <taxon>Bacteria</taxon>
        <taxon>Pseudomonadati</taxon>
        <taxon>Bacteroidota</taxon>
        <taxon>Flavobacteriia</taxon>
        <taxon>Flavobacteriales</taxon>
        <taxon>Flavobacteriaceae</taxon>
        <taxon>Flavobacterium</taxon>
    </lineage>
</organism>
<name>A0A255ZA80_9FLAO</name>
<sequence length="224" mass="25737">MICLIIVLSSCSENKQQSFILVDKSLANNAEEHYVDSTIGVRGKYKIDLKKFRTDSVYVEIKLYKKDLSNWKLVQNFHFLKNGVLTCDVEIKDYNNDGLNDCTFKSSIAARGANEIKKLFIFNEKEGKLTFIKNSEDFPNLQYNEDLNCIDAFRVYGGTQSVFAKIEGDSLKEYASVELFDKKITIITTAPDGSEHVIRNETYEGDSYIRFKNFSPLEEYKGNY</sequence>
<accession>A0A255ZA80</accession>
<dbReference type="EMBL" id="NOXV01000223">
    <property type="protein sequence ID" value="OYQ38321.1"/>
    <property type="molecule type" value="Genomic_DNA"/>
</dbReference>
<dbReference type="AlphaFoldDB" id="A0A255ZA80"/>
<dbReference type="Proteomes" id="UP000216605">
    <property type="component" value="Unassembled WGS sequence"/>
</dbReference>
<evidence type="ECO:0000313" key="1">
    <source>
        <dbReference type="EMBL" id="OYQ38321.1"/>
    </source>
</evidence>
<keyword evidence="2" id="KW-1185">Reference proteome</keyword>
<reference evidence="1 2" key="1">
    <citation type="submission" date="2017-07" db="EMBL/GenBank/DDBJ databases">
        <title>Flavobacterium cyanobacteriorum sp. nov., isolated from cyanobacterial aggregates in a eutrophic lake.</title>
        <authorList>
            <person name="Cai H."/>
        </authorList>
    </citation>
    <scope>NUCLEOTIDE SEQUENCE [LARGE SCALE GENOMIC DNA]</scope>
    <source>
        <strain evidence="1 2">TH021</strain>
    </source>
</reference>
<protein>
    <submittedName>
        <fullName evidence="1">Uncharacterized protein</fullName>
    </submittedName>
</protein>
<comment type="caution">
    <text evidence="1">The sequence shown here is derived from an EMBL/GenBank/DDBJ whole genome shotgun (WGS) entry which is preliminary data.</text>
</comment>
<gene>
    <name evidence="1" type="ORF">CHU92_05680</name>
</gene>